<dbReference type="Proteomes" id="UP001592530">
    <property type="component" value="Unassembled WGS sequence"/>
</dbReference>
<keyword evidence="1" id="KW-1133">Transmembrane helix</keyword>
<protein>
    <submittedName>
        <fullName evidence="2">ABC transporter permease</fullName>
    </submittedName>
</protein>
<sequence>MSRLTGTATLLRLALRRDRVMLPVWLYASVGSLAATAVSFRRLYPTPASQQEFAATVNATDSLRAVYGSVHSGSIGGLTAWRMGTLGGVVVALMSFLLVIRHSRAEEEAGRLELLGAGATGRTAPPAAAVSTALLGNLLVGLLMPLVLIALGEPAAGSFAFGLAVACCGLVFTGTAAVAAQVFETGRAANGTCGALLGLAFLLRAADPSLSPLGWIEEVHAYGGDRWWTLAPPLAAATAQLALASALVARRDLGAGLLPQRPGPARAADRLRSPAALAWRLQRETLLGWSLGFLTAGTVFGGLAGGVRSLVGGSTQMLQVMQRLGGRPGVTDSYLATMAGLLGMAAAVYAVQAVLRLRSEEAEGRAEPLLATPVSRLRWAAGHLLHPSLGSLALLLAGGLGLSAGAALSGVPRTSHLLGGTLAQAPAAWLAAAVALALIGLAPTRTPLAWGLLGAALLISFVGPALNAGQWLLDLSPFTHVPAFSVQAEPVLWLTALTAALTLTGLTALQRRDLT</sequence>
<comment type="caution">
    <text evidence="2">The sequence shown here is derived from an EMBL/GenBank/DDBJ whole genome shotgun (WGS) entry which is preliminary data.</text>
</comment>
<evidence type="ECO:0000256" key="1">
    <source>
        <dbReference type="SAM" id="Phobius"/>
    </source>
</evidence>
<keyword evidence="1" id="KW-0812">Transmembrane</keyword>
<feature type="transmembrane region" description="Helical" evidence="1">
    <location>
        <begin position="392"/>
        <end position="411"/>
    </location>
</feature>
<feature type="transmembrane region" description="Helical" evidence="1">
    <location>
        <begin position="448"/>
        <end position="471"/>
    </location>
</feature>
<evidence type="ECO:0000313" key="3">
    <source>
        <dbReference type="Proteomes" id="UP001592530"/>
    </source>
</evidence>
<evidence type="ECO:0000313" key="2">
    <source>
        <dbReference type="EMBL" id="MFC1430509.1"/>
    </source>
</evidence>
<feature type="transmembrane region" description="Helical" evidence="1">
    <location>
        <begin position="423"/>
        <end position="441"/>
    </location>
</feature>
<feature type="transmembrane region" description="Helical" evidence="1">
    <location>
        <begin position="286"/>
        <end position="307"/>
    </location>
</feature>
<reference evidence="2 3" key="1">
    <citation type="submission" date="2024-09" db="EMBL/GenBank/DDBJ databases">
        <authorList>
            <person name="Lee S.D."/>
        </authorList>
    </citation>
    <scope>NUCLEOTIDE SEQUENCE [LARGE SCALE GENOMIC DNA]</scope>
    <source>
        <strain evidence="2 3">N1-3</strain>
    </source>
</reference>
<feature type="transmembrane region" description="Helical" evidence="1">
    <location>
        <begin position="132"/>
        <end position="152"/>
    </location>
</feature>
<feature type="transmembrane region" description="Helical" evidence="1">
    <location>
        <begin position="334"/>
        <end position="355"/>
    </location>
</feature>
<feature type="transmembrane region" description="Helical" evidence="1">
    <location>
        <begin position="80"/>
        <end position="100"/>
    </location>
</feature>
<feature type="transmembrane region" description="Helical" evidence="1">
    <location>
        <begin position="491"/>
        <end position="509"/>
    </location>
</feature>
<organism evidence="2 3">
    <name type="scientific">Streptacidiphilus alkalitolerans</name>
    <dbReference type="NCBI Taxonomy" id="3342712"/>
    <lineage>
        <taxon>Bacteria</taxon>
        <taxon>Bacillati</taxon>
        <taxon>Actinomycetota</taxon>
        <taxon>Actinomycetes</taxon>
        <taxon>Kitasatosporales</taxon>
        <taxon>Streptomycetaceae</taxon>
        <taxon>Streptacidiphilus</taxon>
    </lineage>
</organism>
<accession>A0ABV6WX13</accession>
<feature type="transmembrane region" description="Helical" evidence="1">
    <location>
        <begin position="20"/>
        <end position="40"/>
    </location>
</feature>
<feature type="transmembrane region" description="Helical" evidence="1">
    <location>
        <begin position="158"/>
        <end position="180"/>
    </location>
</feature>
<dbReference type="RefSeq" id="WP_380550152.1">
    <property type="nucleotide sequence ID" value="NZ_JBHEZY010000002.1"/>
</dbReference>
<keyword evidence="1" id="KW-0472">Membrane</keyword>
<name>A0ABV6WX13_9ACTN</name>
<proteinExistence type="predicted"/>
<gene>
    <name evidence="2" type="ORF">ACEZDB_07495</name>
</gene>
<dbReference type="EMBL" id="JBHEZY010000002">
    <property type="protein sequence ID" value="MFC1430509.1"/>
    <property type="molecule type" value="Genomic_DNA"/>
</dbReference>